<dbReference type="PANTHER" id="PTHR33591">
    <property type="entry name" value="BETA-CAROTENE ISOMERASE D27"/>
    <property type="match status" value="1"/>
</dbReference>
<dbReference type="OrthoDB" id="416096at2759"/>
<organism evidence="2 3">
    <name type="scientific">Ostreococcus lucimarinus (strain CCE9901)</name>
    <dbReference type="NCBI Taxonomy" id="436017"/>
    <lineage>
        <taxon>Eukaryota</taxon>
        <taxon>Viridiplantae</taxon>
        <taxon>Chlorophyta</taxon>
        <taxon>Mamiellophyceae</taxon>
        <taxon>Mamiellales</taxon>
        <taxon>Bathycoccaceae</taxon>
        <taxon>Ostreococcus</taxon>
    </lineage>
</organism>
<dbReference type="InterPro" id="IPR025114">
    <property type="entry name" value="D27-like_C"/>
</dbReference>
<dbReference type="PANTHER" id="PTHR33591:SF2">
    <property type="entry name" value="BETA-CAROTENE ISOMERASE D27"/>
    <property type="match status" value="1"/>
</dbReference>
<dbReference type="HOGENOM" id="CLU_076741_1_0_1"/>
<name>A4S4J4_OSTLU</name>
<dbReference type="AlphaFoldDB" id="A4S4J4"/>
<dbReference type="GeneID" id="5004572"/>
<accession>A4S4J4</accession>
<gene>
    <name evidence="2" type="ORF">OSTLU_26430</name>
</gene>
<evidence type="ECO:0000259" key="1">
    <source>
        <dbReference type="Pfam" id="PF13225"/>
    </source>
</evidence>
<dbReference type="RefSeq" id="XP_001420448.1">
    <property type="nucleotide sequence ID" value="XM_001420411.1"/>
</dbReference>
<feature type="domain" description="Beta-carotene isomerase D27-like C-terminal" evidence="1">
    <location>
        <begin position="85"/>
        <end position="189"/>
    </location>
</feature>
<evidence type="ECO:0000313" key="3">
    <source>
        <dbReference type="Proteomes" id="UP000001568"/>
    </source>
</evidence>
<evidence type="ECO:0000313" key="2">
    <source>
        <dbReference type="EMBL" id="ABO98741.1"/>
    </source>
</evidence>
<dbReference type="GO" id="GO:0005506">
    <property type="term" value="F:iron ion binding"/>
    <property type="evidence" value="ECO:0007669"/>
    <property type="project" value="InterPro"/>
</dbReference>
<dbReference type="eggNOG" id="ENOG502R5D2">
    <property type="taxonomic scope" value="Eukaryota"/>
</dbReference>
<keyword evidence="3" id="KW-1185">Reference proteome</keyword>
<dbReference type="Gramene" id="ABO98741">
    <property type="protein sequence ID" value="ABO98741"/>
    <property type="gene ID" value="OSTLU_26430"/>
</dbReference>
<dbReference type="InterPro" id="IPR038938">
    <property type="entry name" value="D27-like"/>
</dbReference>
<sequence length="228" mass="24518">MERELTPGRKARGDDGDDFADVRDACLRLVRESSGARETRAKGLMIIRNCAPPGFAGAFGGFLRLFPKWFAARHAAAVTPMLLPWLVGEAEVNDAPEDVALDVSDDVSTSVFAAMIGAPKVRAGYKQGVLLKRCRVLEETGCAAVCANVCKHPTQKFFTEEIGLPVTLTPNYETFECQFTYGATPPSVEADPAFASPCFRQCGVSETLRDAECGNALESDESPCASSN</sequence>
<dbReference type="Pfam" id="PF13225">
    <property type="entry name" value="D27-like_C"/>
    <property type="match status" value="1"/>
</dbReference>
<protein>
    <recommendedName>
        <fullName evidence="1">Beta-carotene isomerase D27-like C-terminal domain-containing protein</fullName>
    </recommendedName>
</protein>
<reference evidence="2 3" key="1">
    <citation type="journal article" date="2007" name="Proc. Natl. Acad. Sci. U.S.A.">
        <title>The tiny eukaryote Ostreococcus provides genomic insights into the paradox of plankton speciation.</title>
        <authorList>
            <person name="Palenik B."/>
            <person name="Grimwood J."/>
            <person name="Aerts A."/>
            <person name="Rouze P."/>
            <person name="Salamov A."/>
            <person name="Putnam N."/>
            <person name="Dupont C."/>
            <person name="Jorgensen R."/>
            <person name="Derelle E."/>
            <person name="Rombauts S."/>
            <person name="Zhou K."/>
            <person name="Otillar R."/>
            <person name="Merchant S.S."/>
            <person name="Podell S."/>
            <person name="Gaasterland T."/>
            <person name="Napoli C."/>
            <person name="Gendler K."/>
            <person name="Manuell A."/>
            <person name="Tai V."/>
            <person name="Vallon O."/>
            <person name="Piganeau G."/>
            <person name="Jancek S."/>
            <person name="Heijde M."/>
            <person name="Jabbari K."/>
            <person name="Bowler C."/>
            <person name="Lohr M."/>
            <person name="Robbens S."/>
            <person name="Werner G."/>
            <person name="Dubchak I."/>
            <person name="Pazour G.J."/>
            <person name="Ren Q."/>
            <person name="Paulsen I."/>
            <person name="Delwiche C."/>
            <person name="Schmutz J."/>
            <person name="Rokhsar D."/>
            <person name="Van de Peer Y."/>
            <person name="Moreau H."/>
            <person name="Grigoriev I.V."/>
        </authorList>
    </citation>
    <scope>NUCLEOTIDE SEQUENCE [LARGE SCALE GENOMIC DNA]</scope>
    <source>
        <strain evidence="2 3">CCE9901</strain>
    </source>
</reference>
<dbReference type="EMBL" id="CP000591">
    <property type="protein sequence ID" value="ABO98741.1"/>
    <property type="molecule type" value="Genomic_DNA"/>
</dbReference>
<dbReference type="KEGG" id="olu:OSTLU_26430"/>
<dbReference type="Proteomes" id="UP000001568">
    <property type="component" value="Chromosome 11"/>
</dbReference>
<proteinExistence type="predicted"/>